<feature type="domain" description="ATP-grasp" evidence="5">
    <location>
        <begin position="109"/>
        <end position="302"/>
    </location>
</feature>
<dbReference type="EMBL" id="PNHD01000005">
    <property type="protein sequence ID" value="PMC60193.1"/>
    <property type="molecule type" value="Genomic_DNA"/>
</dbReference>
<dbReference type="SMART" id="SM01209">
    <property type="entry name" value="GARS_A"/>
    <property type="match status" value="1"/>
</dbReference>
<dbReference type="PANTHER" id="PTHR43585:SF2">
    <property type="entry name" value="ATP-GRASP ENZYME FSQD"/>
    <property type="match status" value="1"/>
</dbReference>
<dbReference type="RefSeq" id="WP_102164167.1">
    <property type="nucleotide sequence ID" value="NZ_JAPJPX010000004.1"/>
</dbReference>
<name>A0A2N6SSY8_FINMA</name>
<accession>A0A2N6SSY8</accession>
<gene>
    <name evidence="6" type="ORF">CJ208_05040</name>
</gene>
<dbReference type="InterPro" id="IPR013815">
    <property type="entry name" value="ATP_grasp_subdomain_1"/>
</dbReference>
<dbReference type="InterPro" id="IPR052032">
    <property type="entry name" value="ATP-dep_AA_Ligase"/>
</dbReference>
<dbReference type="Gene3D" id="3.30.470.20">
    <property type="entry name" value="ATP-grasp fold, B domain"/>
    <property type="match status" value="1"/>
</dbReference>
<evidence type="ECO:0000259" key="5">
    <source>
        <dbReference type="PROSITE" id="PS50975"/>
    </source>
</evidence>
<evidence type="ECO:0000313" key="6">
    <source>
        <dbReference type="EMBL" id="PMC60193.1"/>
    </source>
</evidence>
<dbReference type="PANTHER" id="PTHR43585">
    <property type="entry name" value="FUMIPYRROLE BIOSYNTHESIS PROTEIN C"/>
    <property type="match status" value="1"/>
</dbReference>
<dbReference type="InterPro" id="IPR011761">
    <property type="entry name" value="ATP-grasp"/>
</dbReference>
<sequence>MKKKRVLVLGASILQKPLIDKVIEDGYYLGIVDYNENAVCVKQADEFFCVSTTDEKGVYEIAKKFKADAIVTTATDMPVRSIAYSSEKLGLTSISYESSLKATDKALMIQSFEKDGVPHPWYFILEKENNYDYNQYSIKFPCVIKPTDSSGSRGVKLVESIDQLNDAIIYSKGFSRNGSVIIEEYLVGQEISIEVMCIDGVSNILAVTKKETTGSPYFVELGHSQPANIEQKLMNELRHLVSSTCESIGVKNGPAHIEVMITKEGPKVIEMGARMGGDFITSNLVPLSTGIDMIELMLKISLNEKVVLPSKNQKGSAIRYFNINPGKIKSVLRLNDAKNLPGIIEIEICVKEGDNISEIKNSRDRIGHVIAEGDNEIEAIENAERAIKMIKIEVENEQ</sequence>
<dbReference type="Gene3D" id="3.40.50.20">
    <property type="match status" value="1"/>
</dbReference>
<dbReference type="Pfam" id="PF13535">
    <property type="entry name" value="ATP-grasp_4"/>
    <property type="match status" value="1"/>
</dbReference>
<evidence type="ECO:0000256" key="2">
    <source>
        <dbReference type="ARBA" id="ARBA00022741"/>
    </source>
</evidence>
<dbReference type="PROSITE" id="PS50975">
    <property type="entry name" value="ATP_GRASP"/>
    <property type="match status" value="1"/>
</dbReference>
<keyword evidence="3 4" id="KW-0067">ATP-binding</keyword>
<dbReference type="Gene3D" id="3.30.1490.20">
    <property type="entry name" value="ATP-grasp fold, A domain"/>
    <property type="match status" value="1"/>
</dbReference>
<dbReference type="InterPro" id="IPR040570">
    <property type="entry name" value="LAL_C2"/>
</dbReference>
<keyword evidence="2 4" id="KW-0547">Nucleotide-binding</keyword>
<proteinExistence type="predicted"/>
<dbReference type="SUPFAM" id="SSF56059">
    <property type="entry name" value="Glutathione synthetase ATP-binding domain-like"/>
    <property type="match status" value="1"/>
</dbReference>
<dbReference type="GO" id="GO:0005524">
    <property type="term" value="F:ATP binding"/>
    <property type="evidence" value="ECO:0007669"/>
    <property type="project" value="UniProtKB-UniRule"/>
</dbReference>
<evidence type="ECO:0000256" key="1">
    <source>
        <dbReference type="ARBA" id="ARBA00022598"/>
    </source>
</evidence>
<evidence type="ECO:0000313" key="7">
    <source>
        <dbReference type="Proteomes" id="UP000235723"/>
    </source>
</evidence>
<dbReference type="Proteomes" id="UP000235723">
    <property type="component" value="Unassembled WGS sequence"/>
</dbReference>
<dbReference type="GO" id="GO:0046872">
    <property type="term" value="F:metal ion binding"/>
    <property type="evidence" value="ECO:0007669"/>
    <property type="project" value="InterPro"/>
</dbReference>
<keyword evidence="1" id="KW-0436">Ligase</keyword>
<protein>
    <recommendedName>
        <fullName evidence="5">ATP-grasp domain-containing protein</fullName>
    </recommendedName>
</protein>
<comment type="caution">
    <text evidence="6">The sequence shown here is derived from an EMBL/GenBank/DDBJ whole genome shotgun (WGS) entry which is preliminary data.</text>
</comment>
<dbReference type="GO" id="GO:0016874">
    <property type="term" value="F:ligase activity"/>
    <property type="evidence" value="ECO:0007669"/>
    <property type="project" value="UniProtKB-KW"/>
</dbReference>
<organism evidence="6 7">
    <name type="scientific">Finegoldia magna</name>
    <name type="common">Peptostreptococcus magnus</name>
    <dbReference type="NCBI Taxonomy" id="1260"/>
    <lineage>
        <taxon>Bacteria</taxon>
        <taxon>Bacillati</taxon>
        <taxon>Bacillota</taxon>
        <taxon>Tissierellia</taxon>
        <taxon>Tissierellales</taxon>
        <taxon>Peptoniphilaceae</taxon>
        <taxon>Finegoldia</taxon>
    </lineage>
</organism>
<dbReference type="AlphaFoldDB" id="A0A2N6SSY8"/>
<dbReference type="Pfam" id="PF18603">
    <property type="entry name" value="LAL_C2"/>
    <property type="match status" value="1"/>
</dbReference>
<evidence type="ECO:0000256" key="4">
    <source>
        <dbReference type="PROSITE-ProRule" id="PRU00409"/>
    </source>
</evidence>
<reference evidence="6 7" key="1">
    <citation type="submission" date="2017-09" db="EMBL/GenBank/DDBJ databases">
        <title>Bacterial strain isolated from the female urinary microbiota.</title>
        <authorList>
            <person name="Thomas-White K."/>
            <person name="Kumar N."/>
            <person name="Forster S."/>
            <person name="Putonti C."/>
            <person name="Lawley T."/>
            <person name="Wolfe A.J."/>
        </authorList>
    </citation>
    <scope>NUCLEOTIDE SEQUENCE [LARGE SCALE GENOMIC DNA]</scope>
    <source>
        <strain evidence="6 7">UMB0115</strain>
    </source>
</reference>
<evidence type="ECO:0000256" key="3">
    <source>
        <dbReference type="ARBA" id="ARBA00022840"/>
    </source>
</evidence>